<gene>
    <name evidence="2" type="ORF">TMES_10490</name>
</gene>
<reference evidence="2 3" key="1">
    <citation type="submission" date="2014-03" db="EMBL/GenBank/DDBJ databases">
        <title>The draft genome sequence of Thalassospira mesophila JCM 18969.</title>
        <authorList>
            <person name="Lai Q."/>
            <person name="Shao Z."/>
        </authorList>
    </citation>
    <scope>NUCLEOTIDE SEQUENCE [LARGE SCALE GENOMIC DNA]</scope>
    <source>
        <strain evidence="2 3">JCM 18969</strain>
    </source>
</reference>
<keyword evidence="3" id="KW-1185">Reference proteome</keyword>
<accession>A0A1Y2L0G0</accession>
<dbReference type="Proteomes" id="UP000193391">
    <property type="component" value="Unassembled WGS sequence"/>
</dbReference>
<evidence type="ECO:0000256" key="1">
    <source>
        <dbReference type="SAM" id="MobiDB-lite"/>
    </source>
</evidence>
<name>A0A1Y2L0G0_9PROT</name>
<evidence type="ECO:0000313" key="3">
    <source>
        <dbReference type="Proteomes" id="UP000193391"/>
    </source>
</evidence>
<dbReference type="EMBL" id="JFKA01000004">
    <property type="protein sequence ID" value="OSQ38304.1"/>
    <property type="molecule type" value="Genomic_DNA"/>
</dbReference>
<feature type="compositionally biased region" description="Basic residues" evidence="1">
    <location>
        <begin position="27"/>
        <end position="39"/>
    </location>
</feature>
<protein>
    <submittedName>
        <fullName evidence="2">Uncharacterized protein</fullName>
    </submittedName>
</protein>
<organism evidence="2 3">
    <name type="scientific">Thalassospira mesophila</name>
    <dbReference type="NCBI Taxonomy" id="1293891"/>
    <lineage>
        <taxon>Bacteria</taxon>
        <taxon>Pseudomonadati</taxon>
        <taxon>Pseudomonadota</taxon>
        <taxon>Alphaproteobacteria</taxon>
        <taxon>Rhodospirillales</taxon>
        <taxon>Thalassospiraceae</taxon>
        <taxon>Thalassospira</taxon>
    </lineage>
</organism>
<dbReference type="AlphaFoldDB" id="A0A1Y2L0G0"/>
<feature type="compositionally biased region" description="Polar residues" evidence="1">
    <location>
        <begin position="12"/>
        <end position="24"/>
    </location>
</feature>
<proteinExistence type="predicted"/>
<feature type="region of interest" description="Disordered" evidence="1">
    <location>
        <begin position="1"/>
        <end position="39"/>
    </location>
</feature>
<sequence>MKIAEVPILSSAPENNFKSPNPEATQRRNRPVGHVKRPALHFCKAGRYSKNRVERLNSDRT</sequence>
<comment type="caution">
    <text evidence="2">The sequence shown here is derived from an EMBL/GenBank/DDBJ whole genome shotgun (WGS) entry which is preliminary data.</text>
</comment>
<evidence type="ECO:0000313" key="2">
    <source>
        <dbReference type="EMBL" id="OSQ38304.1"/>
    </source>
</evidence>